<proteinExistence type="predicted"/>
<name>A0A240USR2_9GAMM</name>
<gene>
    <name evidence="1" type="ORF">B9H00_14285</name>
</gene>
<accession>A0A240USR2</accession>
<dbReference type="Gene3D" id="2.40.128.140">
    <property type="entry name" value="Outer membrane protein"/>
    <property type="match status" value="1"/>
</dbReference>
<dbReference type="AlphaFoldDB" id="A0A240USR2"/>
<dbReference type="RefSeq" id="WP_086901223.1">
    <property type="nucleotide sequence ID" value="NZ_CP021358.1"/>
</dbReference>
<dbReference type="Pfam" id="PF09982">
    <property type="entry name" value="LpxR"/>
    <property type="match status" value="1"/>
</dbReference>
<evidence type="ECO:0000313" key="1">
    <source>
        <dbReference type="EMBL" id="ART64082.1"/>
    </source>
</evidence>
<reference evidence="1 2" key="1">
    <citation type="submission" date="2017-05" db="EMBL/GenBank/DDBJ databases">
        <authorList>
            <person name="Song R."/>
            <person name="Chenine A.L."/>
            <person name="Ruprecht R.M."/>
        </authorList>
    </citation>
    <scope>NUCLEOTIDE SEQUENCE [LARGE SCALE GENOMIC DNA]</scope>
    <source>
        <strain evidence="1">SW32</strain>
    </source>
</reference>
<keyword evidence="2" id="KW-1185">Reference proteome</keyword>
<dbReference type="Proteomes" id="UP000194457">
    <property type="component" value="Chromosome"/>
</dbReference>
<dbReference type="InterPro" id="IPR037107">
    <property type="entry name" value="Put_OMP_sf"/>
</dbReference>
<evidence type="ECO:0000313" key="2">
    <source>
        <dbReference type="Proteomes" id="UP000194457"/>
    </source>
</evidence>
<dbReference type="KEGG" id="kma:B9H00_14285"/>
<dbReference type="OrthoDB" id="9776275at2"/>
<dbReference type="InterPro" id="IPR018707">
    <property type="entry name" value="LpxR"/>
</dbReference>
<sequence>MIGRAILVGGGLLFSASSMADGVLTLKLSNDFFSARSDDGHYTSGLEGSWTFEPQDGHWTRTMAGWIPGWTAGDVDAAAYRFGQQIYTPRDTKRDDLITDDRPYAGYLYGGVSLYRHNLTPEWRINDAFSLDVGLVGPGSGAKTVQKNFHHLVDSDDPKGWHHQLNNEPTLTLAMQRSWWYRDSLGGLAMEYGPNVGFAVGNLYDYVSAGLGIRLGRQLDNQYTTPSTAPYSSSNMMFSRDRSFNWYVFSNVQGRFVARNMLLEGNTFEDSHSVDKRQWVGDLELGGAIAWQNYNLSLTTLKRSREFERQDDADYFSVVTLSSWL</sequence>
<dbReference type="EMBL" id="CP021358">
    <property type="protein sequence ID" value="ART64082.1"/>
    <property type="molecule type" value="Genomic_DNA"/>
</dbReference>
<organism evidence="1 2">
    <name type="scientific">Kushneria marisflavi</name>
    <dbReference type="NCBI Taxonomy" id="157779"/>
    <lineage>
        <taxon>Bacteria</taxon>
        <taxon>Pseudomonadati</taxon>
        <taxon>Pseudomonadota</taxon>
        <taxon>Gammaproteobacteria</taxon>
        <taxon>Oceanospirillales</taxon>
        <taxon>Halomonadaceae</taxon>
        <taxon>Kushneria</taxon>
    </lineage>
</organism>
<protein>
    <submittedName>
        <fullName evidence="1">Uncharacterized protein</fullName>
    </submittedName>
</protein>